<dbReference type="GO" id="GO:0005886">
    <property type="term" value="C:plasma membrane"/>
    <property type="evidence" value="ECO:0007669"/>
    <property type="project" value="TreeGrafter"/>
</dbReference>
<dbReference type="InterPro" id="IPR052894">
    <property type="entry name" value="AsmA-related"/>
</dbReference>
<dbReference type="InterPro" id="IPR007844">
    <property type="entry name" value="AsmA"/>
</dbReference>
<name>A0A1I2AHX2_9BACT</name>
<dbReference type="STRING" id="1003.SAMN04488541_1001143"/>
<proteinExistence type="predicted"/>
<dbReference type="OrthoDB" id="596403at2"/>
<dbReference type="GO" id="GO:0090313">
    <property type="term" value="P:regulation of protein targeting to membrane"/>
    <property type="evidence" value="ECO:0007669"/>
    <property type="project" value="TreeGrafter"/>
</dbReference>
<dbReference type="AlphaFoldDB" id="A0A1I2AHX2"/>
<feature type="domain" description="AsmA" evidence="1">
    <location>
        <begin position="1"/>
        <end position="154"/>
    </location>
</feature>
<dbReference type="PANTHER" id="PTHR30441:SF8">
    <property type="entry name" value="DUF748 DOMAIN-CONTAINING PROTEIN"/>
    <property type="match status" value="1"/>
</dbReference>
<keyword evidence="3" id="KW-1185">Reference proteome</keyword>
<protein>
    <submittedName>
        <fullName evidence="2">AsmA-like C-terminal region</fullName>
    </submittedName>
</protein>
<dbReference type="Proteomes" id="UP000199513">
    <property type="component" value="Unassembled WGS sequence"/>
</dbReference>
<dbReference type="RefSeq" id="WP_091538351.1">
    <property type="nucleotide sequence ID" value="NZ_FONY01000001.1"/>
</dbReference>
<dbReference type="Pfam" id="PF05170">
    <property type="entry name" value="AsmA"/>
    <property type="match status" value="1"/>
</dbReference>
<organism evidence="2 3">
    <name type="scientific">Thermoflexibacter ruber</name>
    <dbReference type="NCBI Taxonomy" id="1003"/>
    <lineage>
        <taxon>Bacteria</taxon>
        <taxon>Pseudomonadati</taxon>
        <taxon>Bacteroidota</taxon>
        <taxon>Cytophagia</taxon>
        <taxon>Cytophagales</taxon>
        <taxon>Thermoflexibacteraceae</taxon>
        <taxon>Thermoflexibacter</taxon>
    </lineage>
</organism>
<reference evidence="2 3" key="1">
    <citation type="submission" date="2016-10" db="EMBL/GenBank/DDBJ databases">
        <authorList>
            <person name="de Groot N.N."/>
        </authorList>
    </citation>
    <scope>NUCLEOTIDE SEQUENCE [LARGE SCALE GENOMIC DNA]</scope>
    <source>
        <strain>GEY</strain>
        <strain evidence="3">DSM 9560</strain>
    </source>
</reference>
<evidence type="ECO:0000313" key="3">
    <source>
        <dbReference type="Proteomes" id="UP000199513"/>
    </source>
</evidence>
<sequence>MKKFILISLIFINIVLLAAILLPIIYADEIKAKITEEINKNINAKVYFKDFSLGIFRDFPNLTASLDDFGVVNLAPFEGDTLLAAKSFGMGIDFWSLFGEQFRINGILLNQPKIKIKVLKNGDANYNIAKETTETEADTAQSSFSAKIDHWQIKDGFFVYDDAVYQTFMEMKGLNHEGKGDFETDLFDLGLKLKIESFTASYEKTNYMNKKQIEVKMTLGADMKNMKFTFKDNESRINDFVFAFYGWFQMLENGYDMDISLNAKQTDFRTLLSLIPSIYTENFKSIKTQGKAVFEGYVKGIYNDKRFPIYNLRLQAFDAMFQYPSLPMPVTNINVDMEIDNKEGVLEKNVVDIRKFSMDLGANPISGKLRIKGLTKYNLSADVKATVNLAEMTQVFPIQGTTLKGLFDLRLVANGDYDEKLKSIPKIDAQMSLKDGYVKSESYPVPIENMNIQALAKNETGKMQDTYVNLQKSAILLEGKPFEAKGTFKNFDDLEYDLTANGEIDLEKITKVFPLENMTVKGNIKADLATKGKLSDAQAQRYDKLPTSGKMEIKNLVYTSPSVAQPVKIDEGVMTFTPQKIILEKYKGYMGKSDVSMTGELSNYIAFILKKDGILKGNLNLTSQKLDANEWISDESKPDTAQSPPLEVIEVPKNIDFTFNANVGEILYSSYKMTDNKGLVTVKDGILKLDNFNFSMLGGKFMTRGTYDPRNLAHPLFDFGFAIKDLGIPNAFANFTTVKTFAPIANGASGFFSTDLNLKGELKNDLMPNLATLTGSGLIQIAELGLKQSGLLEKIGQFTKLNNLAGQVKDLLLKAQFVNGKMFVDPFDVKLNDYKANIAGSIGFDGAIDYFLKLDVPKNQMAAELSQKLDAITGGTQSQNQTVQVNLRISGTYNNPQFKLEKGGTAEAIKQEIAQKIAQEKEVAKEVARETVRDVAKDAFNQLLTGGNRNDSTALGDSTKKSGTVLQNIGETSKDKVKDAANKLLNRFGIGKKKEEVKADSVKN</sequence>
<dbReference type="PANTHER" id="PTHR30441">
    <property type="entry name" value="DUF748 DOMAIN-CONTAINING PROTEIN"/>
    <property type="match status" value="1"/>
</dbReference>
<evidence type="ECO:0000313" key="2">
    <source>
        <dbReference type="EMBL" id="SFE42430.1"/>
    </source>
</evidence>
<accession>A0A1I2AHX2</accession>
<evidence type="ECO:0000259" key="1">
    <source>
        <dbReference type="Pfam" id="PF05170"/>
    </source>
</evidence>
<gene>
    <name evidence="2" type="ORF">SAMN04488541_1001143</name>
</gene>
<dbReference type="EMBL" id="FONY01000001">
    <property type="protein sequence ID" value="SFE42430.1"/>
    <property type="molecule type" value="Genomic_DNA"/>
</dbReference>